<dbReference type="GO" id="GO:0006166">
    <property type="term" value="P:purine ribonucleoside salvage"/>
    <property type="evidence" value="ECO:0007669"/>
    <property type="project" value="UniProtKB-KW"/>
</dbReference>
<evidence type="ECO:0000256" key="2">
    <source>
        <dbReference type="ARBA" id="ARBA00022726"/>
    </source>
</evidence>
<dbReference type="AlphaFoldDB" id="A0A7C4D3P9"/>
<sequence length="243" mass="26895">MEAEESSYIAAKLLNGLKEAYTFKELEELLGIPAQVLWRYTSFAQFPERQTAKKILEGVRAQGLIEKTLQRALGRQSAFEEWRLLFNPRLLNIVGSLAWRKLSDVDVDVVLTFPEKNSALAAILGEWFSAGVCVASERGWTSWGKLLTAQYLSLERGEIVHVHLPKDALEKDSKVLIAKGVATNFESLSALLSLVEQAKAHLSAVLIAVALSDGWVKTAERLGVLGKVHVLLEKTPEGFRLAL</sequence>
<dbReference type="Gene3D" id="3.40.50.2020">
    <property type="match status" value="1"/>
</dbReference>
<dbReference type="EMBL" id="DTBQ01000139">
    <property type="protein sequence ID" value="HGM47072.1"/>
    <property type="molecule type" value="Genomic_DNA"/>
</dbReference>
<protein>
    <submittedName>
        <fullName evidence="3">Uncharacterized protein</fullName>
    </submittedName>
</protein>
<keyword evidence="2" id="KW-0660">Purine salvage</keyword>
<organism evidence="3">
    <name type="scientific">Thermofilum pendens</name>
    <dbReference type="NCBI Taxonomy" id="2269"/>
    <lineage>
        <taxon>Archaea</taxon>
        <taxon>Thermoproteota</taxon>
        <taxon>Thermoprotei</taxon>
        <taxon>Thermofilales</taxon>
        <taxon>Thermofilaceae</taxon>
        <taxon>Thermofilum</taxon>
    </lineage>
</organism>
<dbReference type="GO" id="GO:0016740">
    <property type="term" value="F:transferase activity"/>
    <property type="evidence" value="ECO:0007669"/>
    <property type="project" value="UniProtKB-KW"/>
</dbReference>
<dbReference type="PANTHER" id="PTHR43864">
    <property type="entry name" value="HYPOXANTHINE/GUANINE PHOSPHORIBOSYLTRANSFERASE"/>
    <property type="match status" value="1"/>
</dbReference>
<evidence type="ECO:0000313" key="3">
    <source>
        <dbReference type="EMBL" id="HGM47072.1"/>
    </source>
</evidence>
<dbReference type="InterPro" id="IPR050118">
    <property type="entry name" value="Pur/Pyrimidine_PRTase"/>
</dbReference>
<name>A0A7C4D3P9_THEPE</name>
<reference evidence="3" key="1">
    <citation type="journal article" date="2020" name="mSystems">
        <title>Genome- and Community-Level Interaction Insights into Carbon Utilization and Element Cycling Functions of Hydrothermarchaeota in Hydrothermal Sediment.</title>
        <authorList>
            <person name="Zhou Z."/>
            <person name="Liu Y."/>
            <person name="Xu W."/>
            <person name="Pan J."/>
            <person name="Luo Z.H."/>
            <person name="Li M."/>
        </authorList>
    </citation>
    <scope>NUCLEOTIDE SEQUENCE</scope>
    <source>
        <strain evidence="3">SpSt-649</strain>
    </source>
</reference>
<dbReference type="InterPro" id="IPR029057">
    <property type="entry name" value="PRTase-like"/>
</dbReference>
<proteinExistence type="predicted"/>
<gene>
    <name evidence="3" type="ORF">ENU21_04915</name>
</gene>
<evidence type="ECO:0000256" key="1">
    <source>
        <dbReference type="ARBA" id="ARBA00022679"/>
    </source>
</evidence>
<accession>A0A7C4D3P9</accession>
<comment type="caution">
    <text evidence="3">The sequence shown here is derived from an EMBL/GenBank/DDBJ whole genome shotgun (WGS) entry which is preliminary data.</text>
</comment>
<keyword evidence="1" id="KW-0808">Transferase</keyword>
<dbReference type="PANTHER" id="PTHR43864:SF1">
    <property type="entry name" value="XANTHINE PHOSPHORIBOSYLTRANSFERASE"/>
    <property type="match status" value="1"/>
</dbReference>
<dbReference type="SUPFAM" id="SSF53271">
    <property type="entry name" value="PRTase-like"/>
    <property type="match status" value="1"/>
</dbReference>